<keyword evidence="2 9" id="KW-0479">Metal-binding</keyword>
<comment type="subcellular location">
    <subcellularLocation>
        <location evidence="9">Cytoplasm</location>
    </subcellularLocation>
    <subcellularLocation>
        <location evidence="9">Nucleus</location>
    </subcellularLocation>
</comment>
<feature type="binding site" evidence="9">
    <location>
        <position position="278"/>
    </location>
    <ligand>
        <name>K(+)</name>
        <dbReference type="ChEBI" id="CHEBI:29103"/>
    </ligand>
</feature>
<feature type="binding site" evidence="9">
    <location>
        <position position="212"/>
    </location>
    <ligand>
        <name>ATP</name>
        <dbReference type="ChEBI" id="CHEBI:30616"/>
    </ligand>
</feature>
<comment type="subunit">
    <text evidence="9">Homodimer.</text>
</comment>
<dbReference type="SUPFAM" id="SSF53613">
    <property type="entry name" value="Ribokinase-like"/>
    <property type="match status" value="1"/>
</dbReference>
<organism evidence="11 12">
    <name type="scientific">Dimorphilus gyrociliatus</name>
    <dbReference type="NCBI Taxonomy" id="2664684"/>
    <lineage>
        <taxon>Eukaryota</taxon>
        <taxon>Metazoa</taxon>
        <taxon>Spiralia</taxon>
        <taxon>Lophotrochozoa</taxon>
        <taxon>Annelida</taxon>
        <taxon>Polychaeta</taxon>
        <taxon>Polychaeta incertae sedis</taxon>
        <taxon>Dinophilidae</taxon>
        <taxon>Dimorphilus</taxon>
    </lineage>
</organism>
<evidence type="ECO:0000313" key="12">
    <source>
        <dbReference type="Proteomes" id="UP000549394"/>
    </source>
</evidence>
<dbReference type="GO" id="GO:0019303">
    <property type="term" value="P:D-ribose catabolic process"/>
    <property type="evidence" value="ECO:0007669"/>
    <property type="project" value="UniProtKB-UniRule"/>
</dbReference>
<evidence type="ECO:0000256" key="2">
    <source>
        <dbReference type="ARBA" id="ARBA00022723"/>
    </source>
</evidence>
<evidence type="ECO:0000313" key="11">
    <source>
        <dbReference type="EMBL" id="CAD5111092.1"/>
    </source>
</evidence>
<dbReference type="HAMAP" id="MF_01987">
    <property type="entry name" value="Ribokinase"/>
    <property type="match status" value="1"/>
</dbReference>
<gene>
    <name evidence="11" type="ORF">DGYR_LOCUS426</name>
</gene>
<dbReference type="GO" id="GO:0004747">
    <property type="term" value="F:ribokinase activity"/>
    <property type="evidence" value="ECO:0007669"/>
    <property type="project" value="UniProtKB-UniRule"/>
</dbReference>
<keyword evidence="3 9" id="KW-0547">Nucleotide-binding</keyword>
<comment type="function">
    <text evidence="9">Catalyzes the phosphorylation of ribose at O-5 in a reaction requiring ATP and magnesium. The resulting D-ribose-5-phosphate can then be used either for sythesis of nucleotides, histidine, and tryptophan, or as a component of the pentose phosphate pathway.</text>
</comment>
<evidence type="ECO:0000256" key="1">
    <source>
        <dbReference type="ARBA" id="ARBA00022679"/>
    </source>
</evidence>
<dbReference type="InterPro" id="IPR011611">
    <property type="entry name" value="PfkB_dom"/>
</dbReference>
<keyword evidence="5 9" id="KW-0067">ATP-binding</keyword>
<dbReference type="AlphaFoldDB" id="A0A7I8V5T2"/>
<keyword evidence="1 9" id="KW-0808">Transferase</keyword>
<comment type="caution">
    <text evidence="11">The sequence shown here is derived from an EMBL/GenBank/DDBJ whole genome shotgun (WGS) entry which is preliminary data.</text>
</comment>
<feature type="binding site" evidence="9">
    <location>
        <position position="139"/>
    </location>
    <ligand>
        <name>substrate</name>
    </ligand>
</feature>
<dbReference type="PANTHER" id="PTHR10584">
    <property type="entry name" value="SUGAR KINASE"/>
    <property type="match status" value="1"/>
</dbReference>
<dbReference type="EMBL" id="CAJFCJ010000001">
    <property type="protein sequence ID" value="CAD5111092.1"/>
    <property type="molecule type" value="Genomic_DNA"/>
</dbReference>
<evidence type="ECO:0000256" key="5">
    <source>
        <dbReference type="ARBA" id="ARBA00022840"/>
    </source>
</evidence>
<feature type="binding site" evidence="9">
    <location>
        <position position="319"/>
    </location>
    <ligand>
        <name>K(+)</name>
        <dbReference type="ChEBI" id="CHEBI:29103"/>
    </ligand>
</feature>
<dbReference type="GO" id="GO:0005634">
    <property type="term" value="C:nucleus"/>
    <property type="evidence" value="ECO:0007669"/>
    <property type="project" value="UniProtKB-SubCell"/>
</dbReference>
<comment type="similarity">
    <text evidence="9">Belongs to the carbohydrate kinase PfkB family. Ribokinase subfamily.</text>
</comment>
<dbReference type="InterPro" id="IPR011877">
    <property type="entry name" value="Ribokinase"/>
</dbReference>
<feature type="binding site" evidence="9">
    <location>
        <position position="323"/>
    </location>
    <ligand>
        <name>K(+)</name>
        <dbReference type="ChEBI" id="CHEBI:29103"/>
    </ligand>
</feature>
<protein>
    <recommendedName>
        <fullName evidence="9">Ribokinase</fullName>
        <shortName evidence="9">RK</shortName>
        <ecNumber evidence="9">2.7.1.15</ecNumber>
    </recommendedName>
</protein>
<keyword evidence="8 9" id="KW-0119">Carbohydrate metabolism</keyword>
<evidence type="ECO:0000256" key="9">
    <source>
        <dbReference type="HAMAP-Rule" id="MF_03215"/>
    </source>
</evidence>
<feature type="binding site" evidence="9">
    <location>
        <position position="282"/>
    </location>
    <ligand>
        <name>substrate</name>
    </ligand>
</feature>
<comment type="caution">
    <text evidence="9">Lacks conserved residue(s) required for the propagation of feature annotation.</text>
</comment>
<dbReference type="PANTHER" id="PTHR10584:SF166">
    <property type="entry name" value="RIBOKINASE"/>
    <property type="match status" value="1"/>
</dbReference>
<dbReference type="Pfam" id="PF00294">
    <property type="entry name" value="PfkB"/>
    <property type="match status" value="2"/>
</dbReference>
<accession>A0A7I8V5T2</accession>
<comment type="pathway">
    <text evidence="9">Carbohydrate metabolism; D-ribose degradation; D-ribose 5-phosphate from beta-D-ribopyranose: step 2/2.</text>
</comment>
<feature type="binding site" evidence="9">
    <location>
        <position position="276"/>
    </location>
    <ligand>
        <name>K(+)</name>
        <dbReference type="ChEBI" id="CHEBI:29103"/>
    </ligand>
</feature>
<feature type="binding site" evidence="9">
    <location>
        <begin position="38"/>
        <end position="42"/>
    </location>
    <ligand>
        <name>substrate</name>
    </ligand>
</feature>
<keyword evidence="12" id="KW-1185">Reference proteome</keyword>
<dbReference type="OrthoDB" id="415590at2759"/>
<feature type="active site" description="Proton acceptor" evidence="9">
    <location>
        <position position="282"/>
    </location>
</feature>
<feature type="domain" description="Carbohydrate kinase PfkB" evidence="10">
    <location>
        <begin position="2"/>
        <end position="158"/>
    </location>
</feature>
<dbReference type="GO" id="GO:0005524">
    <property type="term" value="F:ATP binding"/>
    <property type="evidence" value="ECO:0007669"/>
    <property type="project" value="UniProtKB-UniRule"/>
</dbReference>
<feature type="binding site" evidence="9">
    <location>
        <position position="317"/>
    </location>
    <ligand>
        <name>K(+)</name>
        <dbReference type="ChEBI" id="CHEBI:29103"/>
    </ligand>
</feature>
<dbReference type="InterPro" id="IPR029056">
    <property type="entry name" value="Ribokinase-like"/>
</dbReference>
<keyword evidence="9" id="KW-0963">Cytoplasm</keyword>
<dbReference type="GO" id="GO:0005829">
    <property type="term" value="C:cytosol"/>
    <property type="evidence" value="ECO:0007669"/>
    <property type="project" value="TreeGrafter"/>
</dbReference>
<evidence type="ECO:0000256" key="6">
    <source>
        <dbReference type="ARBA" id="ARBA00022842"/>
    </source>
</evidence>
<proteinExistence type="inferred from homology"/>
<keyword evidence="9" id="KW-0539">Nucleus</keyword>
<evidence type="ECO:0000256" key="3">
    <source>
        <dbReference type="ARBA" id="ARBA00022741"/>
    </source>
</evidence>
<dbReference type="Gene3D" id="3.40.1190.20">
    <property type="match status" value="1"/>
</dbReference>
<keyword evidence="6 9" id="KW-0460">Magnesium</keyword>
<dbReference type="PRINTS" id="PR00990">
    <property type="entry name" value="RIBOKINASE"/>
</dbReference>
<comment type="cofactor">
    <cofactor evidence="9">
        <name>Mg(2+)</name>
        <dbReference type="ChEBI" id="CHEBI:18420"/>
    </cofactor>
    <text evidence="9">Requires a divalent cation, most likely magnesium in vivo, as an electrophilic catalyst to aid phosphoryl group transfer. It is the chelate of the metal and the nucleotide that is the actual substrate.</text>
</comment>
<name>A0A7I8V5T2_9ANNE</name>
<evidence type="ECO:0000256" key="7">
    <source>
        <dbReference type="ARBA" id="ARBA00022958"/>
    </source>
</evidence>
<feature type="binding site" evidence="9">
    <location>
        <begin position="248"/>
        <end position="253"/>
    </location>
    <ligand>
        <name>ATP</name>
        <dbReference type="ChEBI" id="CHEBI:30616"/>
    </ligand>
</feature>
<sequence length="336" mass="36365">MDITVVGSCMTDLVSYVPRLPVPGETLHGHKFNIGFGGKGANQCIAASRLGSKTAMVAKVGCDTFGQNYLNNFKQNGIISDYVTTTSDAMTGAAPIFVDDKGQNSIVIVAGANLKLSVHDINAAKDIIIGSKVLITQLEIKRDVTLEAMKIAKQAKVILLQKLSLEMNIRDDEILLDKDHIGLLVTTIFNPAPAVEYLQPEFYTLSDYFCPNETETEILTGIKAIDRESIQAACNALLDKGCKNVILTMGDQGAAFCSQNNRTVENVTVEKVKVVDTTGAGDSFIGSLAFYLSNMPHLSLSEIVKRCCRIASVSVTAEGTQTSFPKQENLEKELFD</sequence>
<feature type="domain" description="Carbohydrate kinase PfkB" evidence="10">
    <location>
        <begin position="188"/>
        <end position="326"/>
    </location>
</feature>
<dbReference type="CDD" id="cd01174">
    <property type="entry name" value="ribokinase"/>
    <property type="match status" value="1"/>
</dbReference>
<feature type="binding site" evidence="9">
    <location>
        <begin position="281"/>
        <end position="282"/>
    </location>
    <ligand>
        <name>ATP</name>
        <dbReference type="ChEBI" id="CHEBI:30616"/>
    </ligand>
</feature>
<keyword evidence="7 9" id="KW-0630">Potassium</keyword>
<dbReference type="UniPathway" id="UPA00916">
    <property type="reaction ID" value="UER00889"/>
</dbReference>
<evidence type="ECO:0000256" key="8">
    <source>
        <dbReference type="ARBA" id="ARBA00023277"/>
    </source>
</evidence>
<evidence type="ECO:0000256" key="4">
    <source>
        <dbReference type="ARBA" id="ARBA00022777"/>
    </source>
</evidence>
<feature type="binding site" evidence="9">
    <location>
        <position position="314"/>
    </location>
    <ligand>
        <name>K(+)</name>
        <dbReference type="ChEBI" id="CHEBI:29103"/>
    </ligand>
</feature>
<feature type="binding site" evidence="9">
    <location>
        <begin position="10"/>
        <end position="12"/>
    </location>
    <ligand>
        <name>substrate</name>
    </ligand>
</feature>
<dbReference type="Proteomes" id="UP000549394">
    <property type="component" value="Unassembled WGS sequence"/>
</dbReference>
<dbReference type="InterPro" id="IPR002139">
    <property type="entry name" value="Ribo/fructo_kinase"/>
</dbReference>
<dbReference type="GO" id="GO:0046872">
    <property type="term" value="F:metal ion binding"/>
    <property type="evidence" value="ECO:0007669"/>
    <property type="project" value="UniProtKB-KW"/>
</dbReference>
<reference evidence="11 12" key="1">
    <citation type="submission" date="2020-08" db="EMBL/GenBank/DDBJ databases">
        <authorList>
            <person name="Hejnol A."/>
        </authorList>
    </citation>
    <scope>NUCLEOTIDE SEQUENCE [LARGE SCALE GENOMIC DNA]</scope>
</reference>
<evidence type="ECO:0000259" key="10">
    <source>
        <dbReference type="Pfam" id="PF00294"/>
    </source>
</evidence>
<dbReference type="EC" id="2.7.1.15" evidence="9"/>
<comment type="activity regulation">
    <text evidence="9">Activated by a monovalent cation that binds near, but not in, the active site. The most likely occupant of the site in vivo is potassium. Ion binding induces a conformational change that may alter substrate affinity.</text>
</comment>
<keyword evidence="4 9" id="KW-0418">Kinase</keyword>
<comment type="catalytic activity">
    <reaction evidence="9">
        <text>D-ribose + ATP = D-ribose 5-phosphate + ADP + H(+)</text>
        <dbReference type="Rhea" id="RHEA:13697"/>
        <dbReference type="ChEBI" id="CHEBI:15378"/>
        <dbReference type="ChEBI" id="CHEBI:30616"/>
        <dbReference type="ChEBI" id="CHEBI:47013"/>
        <dbReference type="ChEBI" id="CHEBI:78346"/>
        <dbReference type="ChEBI" id="CHEBI:456216"/>
        <dbReference type="EC" id="2.7.1.15"/>
    </reaction>
</comment>